<keyword evidence="1" id="KW-0732">Signal</keyword>
<evidence type="ECO:0000313" key="3">
    <source>
        <dbReference type="Proteomes" id="UP000053447"/>
    </source>
</evidence>
<dbReference type="OrthoDB" id="5472772at2759"/>
<gene>
    <name evidence="2" type="ORF">T551_03736</name>
</gene>
<proteinExistence type="predicted"/>
<evidence type="ECO:0000256" key="1">
    <source>
        <dbReference type="SAM" id="SignalP"/>
    </source>
</evidence>
<protein>
    <recommendedName>
        <fullName evidence="4">Major surface glycoprotein 2 C-terminal domain-containing protein</fullName>
    </recommendedName>
</protein>
<dbReference type="AlphaFoldDB" id="A0A0W4ZAS7"/>
<evidence type="ECO:0008006" key="4">
    <source>
        <dbReference type="Google" id="ProtNLM"/>
    </source>
</evidence>
<dbReference type="Pfam" id="PF02349">
    <property type="entry name" value="MSG"/>
    <property type="match status" value="4"/>
</dbReference>
<dbReference type="VEuPathDB" id="FungiDB:T551_03736"/>
<dbReference type="STRING" id="1408657.A0A0W4ZAS7"/>
<dbReference type="Proteomes" id="UP000053447">
    <property type="component" value="Unassembled WGS sequence"/>
</dbReference>
<feature type="signal peptide" evidence="1">
    <location>
        <begin position="1"/>
        <end position="15"/>
    </location>
</feature>
<organism evidence="2 3">
    <name type="scientific">Pneumocystis jirovecii (strain RU7)</name>
    <name type="common">Human pneumocystis pneumonia agent</name>
    <dbReference type="NCBI Taxonomy" id="1408657"/>
    <lineage>
        <taxon>Eukaryota</taxon>
        <taxon>Fungi</taxon>
        <taxon>Dikarya</taxon>
        <taxon>Ascomycota</taxon>
        <taxon>Taphrinomycotina</taxon>
        <taxon>Pneumocystomycetes</taxon>
        <taxon>Pneumocystaceae</taxon>
        <taxon>Pneumocystis</taxon>
    </lineage>
</organism>
<sequence length="802" mass="93597">MKAFALAGFLGIAYAFSKNIESIYKESLNPLQNPPQNPPQNPSQNPLLYITEGNIFALILKNAMNTECKARLRKYCENLRNMTQILESSFRVLKELCEEKKLDEKCDTLKKTITEKCTILKQSLKSIRSEPSISSYCLYEKECMRIEEACPIEVNEECNYLRTSCRRERRDNLKTEFLLRVLSGNLKTQEECEKIIDKKCLAFMGESDELMEFCLIPFNRCNELVKLIKEKCSDLEFKTKFFIENNKISKEECTSLFEECNFHESDCDGIQNMCKEIKKRCENKVKYEDFSLPFNPIGKEIILIEKVRKEKLFKDEIGKPGIKDTIDLLILLSNNYLNSCKTNIEKCYKLCSLLPQLEDLYDNTKKKMDESKKEICDTLERSLKPKCKSFKSKLYDLSLSDTNEDNKDATLIGWTKQSTNFNEKLCIDLESECFYLRKSCNNAGIKMSNACINVESTCLKTRLFRREYQLFQGTLKGKLHNLTKNSLKTCIDELWTLCEKIISSNNPILIDLCLHPWDTCKELANDIERQSRWLRNGLDWKRDFPDEEDCKKLKEKCEVLGHDSKMNDLPCFTLKERCNHLENAKEFEEILLEEKVENLGNLDTCIKKVSEKCNKWSKKKRTRFIFSCIQLVTTCQIITRDIKSKCSVLEKNIDIEDVLNQVKNDNASVKGPTCDLWEPYCDKFMLSCEKLVRNNGKNGKCEELKESCKSYRKTQEQEMKLMYELRGSLNSENKCESTLNKHCLHWNKTKNNTFNNFCNNNTNTKNNITKSKLCEKLLKHVKERCTKLLTKLNDMATEIEKS</sequence>
<dbReference type="GeneID" id="28942254"/>
<keyword evidence="3" id="KW-1185">Reference proteome</keyword>
<accession>A0A0W4ZAS7</accession>
<reference evidence="3" key="1">
    <citation type="journal article" date="2016" name="Nat. Commun.">
        <title>Genome analysis of three Pneumocystis species reveals adaptation mechanisms to life exclusively in mammalian hosts.</title>
        <authorList>
            <person name="Ma L."/>
            <person name="Chen Z."/>
            <person name="Huang D.W."/>
            <person name="Kutty G."/>
            <person name="Ishihara M."/>
            <person name="Wang H."/>
            <person name="Abouelleil A."/>
            <person name="Bishop L."/>
            <person name="Davey E."/>
            <person name="Deng R."/>
            <person name="Deng X."/>
            <person name="Fan L."/>
            <person name="Fantoni G."/>
            <person name="Fitzgerald M."/>
            <person name="Gogineni E."/>
            <person name="Goldberg J.M."/>
            <person name="Handley G."/>
            <person name="Hu X."/>
            <person name="Huber C."/>
            <person name="Jiao X."/>
            <person name="Jones K."/>
            <person name="Levin J.Z."/>
            <person name="Liu Y."/>
            <person name="Macdonald P."/>
            <person name="Melnikov A."/>
            <person name="Raley C."/>
            <person name="Sassi M."/>
            <person name="Sherman B.T."/>
            <person name="Song X."/>
            <person name="Sykes S."/>
            <person name="Tran B."/>
            <person name="Walsh L."/>
            <person name="Xia Y."/>
            <person name="Yang J."/>
            <person name="Young S."/>
            <person name="Zeng Q."/>
            <person name="Zheng X."/>
            <person name="Stephens R."/>
            <person name="Nusbaum C."/>
            <person name="Birren B.W."/>
            <person name="Azadi P."/>
            <person name="Lempicki R.A."/>
            <person name="Cuomo C.A."/>
            <person name="Kovacs J.A."/>
        </authorList>
    </citation>
    <scope>NUCLEOTIDE SEQUENCE [LARGE SCALE GENOMIC DNA]</scope>
    <source>
        <strain evidence="3">RU7</strain>
    </source>
</reference>
<name>A0A0W4ZAS7_PNEJ7</name>
<feature type="chain" id="PRO_5013266490" description="Major surface glycoprotein 2 C-terminal domain-containing protein" evidence="1">
    <location>
        <begin position="16"/>
        <end position="802"/>
    </location>
</feature>
<dbReference type="EMBL" id="LFWA01000051">
    <property type="protein sequence ID" value="KTW25478.1"/>
    <property type="molecule type" value="Genomic_DNA"/>
</dbReference>
<dbReference type="InterPro" id="IPR003330">
    <property type="entry name" value="MSG"/>
</dbReference>
<comment type="caution">
    <text evidence="2">The sequence shown here is derived from an EMBL/GenBank/DDBJ whole genome shotgun (WGS) entry which is preliminary data.</text>
</comment>
<evidence type="ECO:0000313" key="2">
    <source>
        <dbReference type="EMBL" id="KTW25478.1"/>
    </source>
</evidence>
<dbReference type="RefSeq" id="XP_018227790.1">
    <property type="nucleotide sequence ID" value="XM_018375999.1"/>
</dbReference>
<feature type="non-terminal residue" evidence="2">
    <location>
        <position position="802"/>
    </location>
</feature>